<feature type="compositionally biased region" description="Basic and acidic residues" evidence="1">
    <location>
        <begin position="90"/>
        <end position="104"/>
    </location>
</feature>
<evidence type="ECO:0000313" key="3">
    <source>
        <dbReference type="Proteomes" id="UP000314294"/>
    </source>
</evidence>
<organism evidence="2 3">
    <name type="scientific">Liparis tanakae</name>
    <name type="common">Tanaka's snailfish</name>
    <dbReference type="NCBI Taxonomy" id="230148"/>
    <lineage>
        <taxon>Eukaryota</taxon>
        <taxon>Metazoa</taxon>
        <taxon>Chordata</taxon>
        <taxon>Craniata</taxon>
        <taxon>Vertebrata</taxon>
        <taxon>Euteleostomi</taxon>
        <taxon>Actinopterygii</taxon>
        <taxon>Neopterygii</taxon>
        <taxon>Teleostei</taxon>
        <taxon>Neoteleostei</taxon>
        <taxon>Acanthomorphata</taxon>
        <taxon>Eupercaria</taxon>
        <taxon>Perciformes</taxon>
        <taxon>Cottioidei</taxon>
        <taxon>Cottales</taxon>
        <taxon>Liparidae</taxon>
        <taxon>Liparis</taxon>
    </lineage>
</organism>
<gene>
    <name evidence="2" type="ORF">EYF80_018022</name>
</gene>
<dbReference type="EMBL" id="SRLO01000146">
    <property type="protein sequence ID" value="TNN71671.1"/>
    <property type="molecule type" value="Genomic_DNA"/>
</dbReference>
<evidence type="ECO:0000313" key="2">
    <source>
        <dbReference type="EMBL" id="TNN71671.1"/>
    </source>
</evidence>
<evidence type="ECO:0000256" key="1">
    <source>
        <dbReference type="SAM" id="MobiDB-lite"/>
    </source>
</evidence>
<sequence>MATAAQDNNFYPFYCCSESRPKRREAAELANRGRVITVCGQKARPSPRGGRRDSVEGEVIRFHMYHGRNAAGENKTENKNMDKNNNTDINKNKTENQKQNRDKNNNNNTKKLQG</sequence>
<name>A0A4Z2I1H5_9TELE</name>
<feature type="compositionally biased region" description="Low complexity" evidence="1">
    <location>
        <begin position="105"/>
        <end position="114"/>
    </location>
</feature>
<comment type="caution">
    <text evidence="2">The sequence shown here is derived from an EMBL/GenBank/DDBJ whole genome shotgun (WGS) entry which is preliminary data.</text>
</comment>
<accession>A0A4Z2I1H5</accession>
<feature type="region of interest" description="Disordered" evidence="1">
    <location>
        <begin position="65"/>
        <end position="114"/>
    </location>
</feature>
<reference evidence="2 3" key="1">
    <citation type="submission" date="2019-03" db="EMBL/GenBank/DDBJ databases">
        <title>First draft genome of Liparis tanakae, snailfish: a comprehensive survey of snailfish specific genes.</title>
        <authorList>
            <person name="Kim W."/>
            <person name="Song I."/>
            <person name="Jeong J.-H."/>
            <person name="Kim D."/>
            <person name="Kim S."/>
            <person name="Ryu S."/>
            <person name="Song J.Y."/>
            <person name="Lee S.K."/>
        </authorList>
    </citation>
    <scope>NUCLEOTIDE SEQUENCE [LARGE SCALE GENOMIC DNA]</scope>
    <source>
        <tissue evidence="2">Muscle</tissue>
    </source>
</reference>
<keyword evidence="3" id="KW-1185">Reference proteome</keyword>
<protein>
    <submittedName>
        <fullName evidence="2">Uncharacterized protein</fullName>
    </submittedName>
</protein>
<dbReference type="Proteomes" id="UP000314294">
    <property type="component" value="Unassembled WGS sequence"/>
</dbReference>
<dbReference type="AlphaFoldDB" id="A0A4Z2I1H5"/>
<proteinExistence type="predicted"/>